<evidence type="ECO:0000256" key="1">
    <source>
        <dbReference type="SAM" id="Phobius"/>
    </source>
</evidence>
<organism evidence="2 3">
    <name type="scientific">Paenimyroides baculatum</name>
    <dbReference type="NCBI Taxonomy" id="2608000"/>
    <lineage>
        <taxon>Bacteria</taxon>
        <taxon>Pseudomonadati</taxon>
        <taxon>Bacteroidota</taxon>
        <taxon>Flavobacteriia</taxon>
        <taxon>Flavobacteriales</taxon>
        <taxon>Flavobacteriaceae</taxon>
        <taxon>Paenimyroides</taxon>
    </lineage>
</organism>
<evidence type="ECO:0008006" key="4">
    <source>
        <dbReference type="Google" id="ProtNLM"/>
    </source>
</evidence>
<proteinExistence type="predicted"/>
<dbReference type="Proteomes" id="UP000325141">
    <property type="component" value="Unassembled WGS sequence"/>
</dbReference>
<evidence type="ECO:0000313" key="3">
    <source>
        <dbReference type="Proteomes" id="UP000325141"/>
    </source>
</evidence>
<evidence type="ECO:0000313" key="2">
    <source>
        <dbReference type="EMBL" id="KAA5535784.1"/>
    </source>
</evidence>
<keyword evidence="1" id="KW-1133">Transmembrane helix</keyword>
<keyword evidence="1" id="KW-0472">Membrane</keyword>
<gene>
    <name evidence="2" type="ORF">F0460_04925</name>
</gene>
<protein>
    <recommendedName>
        <fullName evidence="4">Histidine kinase</fullName>
    </recommendedName>
</protein>
<feature type="transmembrane region" description="Helical" evidence="1">
    <location>
        <begin position="148"/>
        <end position="170"/>
    </location>
</feature>
<sequence>MTFDFYRASSLDNKQAVQLSLNNIESLLKKGNIIGDEYAYNLLDWKADFFLDIKMADSAFFYIEELRKIPDFDQNQRVKLNRYKSRLENIRGNHEKASELLNIALAESLKVQAEQAEEMDNLLYAQTQAEHHKLAFERSEAEKKKRNLWIILISLLLLVVAAVSIILLRLKDRKIKKAVKDLNETANIQITLMEQFESEVRKEEQERLSKNLHDDLAGTLAAIKYNIDLQIMDVVEEGKREELTRLSDMMNSAFKNVQKKAMIFLKRLNYPLKKYFTNI</sequence>
<keyword evidence="3" id="KW-1185">Reference proteome</keyword>
<keyword evidence="1" id="KW-0812">Transmembrane</keyword>
<dbReference type="EMBL" id="VWSG01000003">
    <property type="protein sequence ID" value="KAA5535784.1"/>
    <property type="molecule type" value="Genomic_DNA"/>
</dbReference>
<dbReference type="RefSeq" id="WP_150010868.1">
    <property type="nucleotide sequence ID" value="NZ_VWSG01000003.1"/>
</dbReference>
<reference evidence="2 3" key="1">
    <citation type="submission" date="2019-09" db="EMBL/GenBank/DDBJ databases">
        <title>Genome sequence and assembly of Flavobacterium sp.</title>
        <authorList>
            <person name="Chhetri G."/>
        </authorList>
    </citation>
    <scope>NUCLEOTIDE SEQUENCE [LARGE SCALE GENOMIC DNA]</scope>
    <source>
        <strain evidence="2 3">SNL9</strain>
    </source>
</reference>
<dbReference type="Gene3D" id="1.20.5.1930">
    <property type="match status" value="1"/>
</dbReference>
<dbReference type="AlphaFoldDB" id="A0A5M6CKY1"/>
<accession>A0A5M6CKY1</accession>
<comment type="caution">
    <text evidence="2">The sequence shown here is derived from an EMBL/GenBank/DDBJ whole genome shotgun (WGS) entry which is preliminary data.</text>
</comment>
<name>A0A5M6CKY1_9FLAO</name>